<reference evidence="2" key="3">
    <citation type="submission" date="2022-11" db="EMBL/GenBank/DDBJ databases">
        <title>Chitin-degrading and fungicidal potential of chitinolytic bacterial strains from marine environment of the Pacific Ocean regions.</title>
        <authorList>
            <person name="Pentekhina I."/>
            <person name="Nedashkovskaya O."/>
            <person name="Seitkalieva A."/>
            <person name="Podvolotskaya A."/>
            <person name="Tekutyeva L."/>
            <person name="Balabanova L."/>
        </authorList>
    </citation>
    <scope>NUCLEOTIDE SEQUENCE</scope>
    <source>
        <strain evidence="2">KMM 6838</strain>
    </source>
</reference>
<protein>
    <submittedName>
        <fullName evidence="1">Phosphohistidine phosphatase SixA</fullName>
    </submittedName>
</protein>
<dbReference type="GO" id="GO:0101006">
    <property type="term" value="F:protein histidine phosphatase activity"/>
    <property type="evidence" value="ECO:0007669"/>
    <property type="project" value="InterPro"/>
</dbReference>
<dbReference type="AlphaFoldDB" id="A0A143HK89"/>
<dbReference type="RefSeq" id="WP_067152406.1">
    <property type="nucleotide sequence ID" value="NZ_CP014864.1"/>
</dbReference>
<accession>A0A143HK89</accession>
<dbReference type="EMBL" id="CP014864">
    <property type="protein sequence ID" value="AMX02128.1"/>
    <property type="molecule type" value="Genomic_DNA"/>
</dbReference>
<dbReference type="SUPFAM" id="SSF53254">
    <property type="entry name" value="Phosphoglycerate mutase-like"/>
    <property type="match status" value="1"/>
</dbReference>
<dbReference type="NCBIfam" id="TIGR00249">
    <property type="entry name" value="sixA"/>
    <property type="match status" value="1"/>
</dbReference>
<name>A0A143HK89_MICTH</name>
<dbReference type="KEGG" id="mthd:A3224_05620"/>
<dbReference type="InterPro" id="IPR013078">
    <property type="entry name" value="His_Pase_superF_clade-1"/>
</dbReference>
<dbReference type="Gene3D" id="3.40.50.1240">
    <property type="entry name" value="Phosphoglycerate mutase-like"/>
    <property type="match status" value="1"/>
</dbReference>
<dbReference type="SMART" id="SM00855">
    <property type="entry name" value="PGAM"/>
    <property type="match status" value="1"/>
</dbReference>
<dbReference type="GeneID" id="76607528"/>
<dbReference type="InterPro" id="IPR029033">
    <property type="entry name" value="His_PPase_superfam"/>
</dbReference>
<dbReference type="CDD" id="cd07067">
    <property type="entry name" value="HP_PGM_like"/>
    <property type="match status" value="1"/>
</dbReference>
<dbReference type="Proteomes" id="UP001209730">
    <property type="component" value="Unassembled WGS sequence"/>
</dbReference>
<keyword evidence="3" id="KW-1185">Reference proteome</keyword>
<dbReference type="GO" id="GO:0005737">
    <property type="term" value="C:cytoplasm"/>
    <property type="evidence" value="ECO:0007669"/>
    <property type="project" value="InterPro"/>
</dbReference>
<reference evidence="3" key="2">
    <citation type="submission" date="2016-03" db="EMBL/GenBank/DDBJ databases">
        <authorList>
            <person name="Lee Y.-S."/>
            <person name="Choi Y.-L."/>
        </authorList>
    </citation>
    <scope>NUCLEOTIDE SEQUENCE [LARGE SCALE GENOMIC DNA]</scope>
    <source>
        <strain evidence="3">DAU221</strain>
    </source>
</reference>
<evidence type="ECO:0000313" key="3">
    <source>
        <dbReference type="Proteomes" id="UP000076077"/>
    </source>
</evidence>
<evidence type="ECO:0000313" key="2">
    <source>
        <dbReference type="EMBL" id="MCX2802357.1"/>
    </source>
</evidence>
<reference evidence="1" key="1">
    <citation type="submission" date="2016-03" db="EMBL/GenBank/DDBJ databases">
        <authorList>
            <person name="Ploux O."/>
        </authorList>
    </citation>
    <scope>NUCLEOTIDE SEQUENCE [LARGE SCALE GENOMIC DNA]</scope>
    <source>
        <strain evidence="1">DAU221</strain>
    </source>
</reference>
<proteinExistence type="predicted"/>
<dbReference type="Pfam" id="PF00300">
    <property type="entry name" value="His_Phos_1"/>
    <property type="match status" value="1"/>
</dbReference>
<dbReference type="STRING" id="252514.A3224_05620"/>
<evidence type="ECO:0000313" key="1">
    <source>
        <dbReference type="EMBL" id="AMX02128.1"/>
    </source>
</evidence>
<dbReference type="OrthoDB" id="92610at2"/>
<sequence length="152" mass="16499">MQLLILRHGEAEPVRGDDAARQLTERGREAVARVCEMRAAELAGVRAIWASPFIRTQQTARIVADLLGLPVKTESLLIGDTPPELVLNALQQVDTASYPLLLVSHQPLVGRLVNGVCGSGNRHPMGTSSLACLRAPVWADSCGELEWLQHAY</sequence>
<gene>
    <name evidence="2" type="primary">sixA</name>
    <name evidence="1" type="ORF">A3224_05620</name>
    <name evidence="2" type="ORF">OQJ68_11225</name>
</gene>
<organism evidence="1 3">
    <name type="scientific">Microbulbifer thermotolerans</name>
    <dbReference type="NCBI Taxonomy" id="252514"/>
    <lineage>
        <taxon>Bacteria</taxon>
        <taxon>Pseudomonadati</taxon>
        <taxon>Pseudomonadota</taxon>
        <taxon>Gammaproteobacteria</taxon>
        <taxon>Cellvibrionales</taxon>
        <taxon>Microbulbiferaceae</taxon>
        <taxon>Microbulbifer</taxon>
    </lineage>
</organism>
<dbReference type="EMBL" id="JAPHQB010000017">
    <property type="protein sequence ID" value="MCX2802357.1"/>
    <property type="molecule type" value="Genomic_DNA"/>
</dbReference>
<dbReference type="InterPro" id="IPR004449">
    <property type="entry name" value="SixA"/>
</dbReference>
<dbReference type="Proteomes" id="UP000076077">
    <property type="component" value="Chromosome"/>
</dbReference>